<dbReference type="Proteomes" id="UP001497623">
    <property type="component" value="Unassembled WGS sequence"/>
</dbReference>
<dbReference type="EMBL" id="CAXKWB010012971">
    <property type="protein sequence ID" value="CAL4106141.1"/>
    <property type="molecule type" value="Genomic_DNA"/>
</dbReference>
<evidence type="ECO:0000313" key="8">
    <source>
        <dbReference type="EMBL" id="CAL4106141.1"/>
    </source>
</evidence>
<evidence type="ECO:0000256" key="2">
    <source>
        <dbReference type="ARBA" id="ARBA00022840"/>
    </source>
</evidence>
<evidence type="ECO:0000256" key="3">
    <source>
        <dbReference type="ARBA" id="ARBA00023123"/>
    </source>
</evidence>
<organism evidence="8 9">
    <name type="scientific">Meganyctiphanes norvegica</name>
    <name type="common">Northern krill</name>
    <name type="synonym">Thysanopoda norvegica</name>
    <dbReference type="NCBI Taxonomy" id="48144"/>
    <lineage>
        <taxon>Eukaryota</taxon>
        <taxon>Metazoa</taxon>
        <taxon>Ecdysozoa</taxon>
        <taxon>Arthropoda</taxon>
        <taxon>Crustacea</taxon>
        <taxon>Multicrustacea</taxon>
        <taxon>Malacostraca</taxon>
        <taxon>Eumalacostraca</taxon>
        <taxon>Eucarida</taxon>
        <taxon>Euphausiacea</taxon>
        <taxon>Euphausiidae</taxon>
        <taxon>Meganyctiphanes</taxon>
    </lineage>
</organism>
<protein>
    <recommendedName>
        <fullName evidence="7">Myosin motor domain-containing protein</fullName>
    </recommendedName>
</protein>
<dbReference type="InterPro" id="IPR036961">
    <property type="entry name" value="Kinesin_motor_dom_sf"/>
</dbReference>
<dbReference type="GO" id="GO:0005524">
    <property type="term" value="F:ATP binding"/>
    <property type="evidence" value="ECO:0007669"/>
    <property type="project" value="UniProtKB-KW"/>
</dbReference>
<dbReference type="Pfam" id="PF00063">
    <property type="entry name" value="Myosin_head"/>
    <property type="match status" value="1"/>
</dbReference>
<keyword evidence="3 5" id="KW-0518">Myosin</keyword>
<keyword evidence="5" id="KW-0009">Actin-binding</keyword>
<comment type="caution">
    <text evidence="8">The sequence shown here is derived from an EMBL/GenBank/DDBJ whole genome shotgun (WGS) entry which is preliminary data.</text>
</comment>
<dbReference type="AlphaFoldDB" id="A0AAV2R0W0"/>
<keyword evidence="2" id="KW-0067">ATP-binding</keyword>
<dbReference type="InterPro" id="IPR051724">
    <property type="entry name" value="Actin_motor_Myosin"/>
</dbReference>
<keyword evidence="1" id="KW-0547">Nucleotide-binding</keyword>
<comment type="similarity">
    <text evidence="5">Belongs to the TRAFAC class myosin-kinesin ATPase superfamily. Myosin family.</text>
</comment>
<feature type="non-terminal residue" evidence="8">
    <location>
        <position position="1"/>
    </location>
</feature>
<feature type="region of interest" description="Disordered" evidence="6">
    <location>
        <begin position="1"/>
        <end position="29"/>
    </location>
</feature>
<evidence type="ECO:0000256" key="6">
    <source>
        <dbReference type="SAM" id="MobiDB-lite"/>
    </source>
</evidence>
<feature type="domain" description="Myosin motor" evidence="7">
    <location>
        <begin position="131"/>
        <end position="199"/>
    </location>
</feature>
<comment type="caution">
    <text evidence="5">Lacks conserved residue(s) required for the propagation of feature annotation.</text>
</comment>
<dbReference type="GO" id="GO:0003779">
    <property type="term" value="F:actin binding"/>
    <property type="evidence" value="ECO:0007669"/>
    <property type="project" value="UniProtKB-KW"/>
</dbReference>
<feature type="non-terminal residue" evidence="8">
    <location>
        <position position="199"/>
    </location>
</feature>
<dbReference type="GO" id="GO:0003774">
    <property type="term" value="F:cytoskeletal motor activity"/>
    <property type="evidence" value="ECO:0007669"/>
    <property type="project" value="InterPro"/>
</dbReference>
<evidence type="ECO:0000259" key="7">
    <source>
        <dbReference type="PROSITE" id="PS51456"/>
    </source>
</evidence>
<dbReference type="SUPFAM" id="SSF52540">
    <property type="entry name" value="P-loop containing nucleoside triphosphate hydrolases"/>
    <property type="match status" value="1"/>
</dbReference>
<dbReference type="PANTHER" id="PTHR46049:SF5">
    <property type="entry name" value="PLECKSTRIN HOMOLOGY DOMAIN-CONTAINING FAMILY H MEMBER 3"/>
    <property type="match status" value="1"/>
</dbReference>
<evidence type="ECO:0000256" key="4">
    <source>
        <dbReference type="ARBA" id="ARBA00023175"/>
    </source>
</evidence>
<accession>A0AAV2R0W0</accession>
<dbReference type="InterPro" id="IPR001609">
    <property type="entry name" value="Myosin_head_motor_dom-like"/>
</dbReference>
<proteinExistence type="inferred from homology"/>
<keyword evidence="9" id="KW-1185">Reference proteome</keyword>
<name>A0AAV2R0W0_MEGNR</name>
<dbReference type="GO" id="GO:0016459">
    <property type="term" value="C:myosin complex"/>
    <property type="evidence" value="ECO:0007669"/>
    <property type="project" value="UniProtKB-KW"/>
</dbReference>
<dbReference type="PROSITE" id="PS51456">
    <property type="entry name" value="MYOSIN_MOTOR"/>
    <property type="match status" value="1"/>
</dbReference>
<dbReference type="Gene3D" id="3.40.850.10">
    <property type="entry name" value="Kinesin motor domain"/>
    <property type="match status" value="1"/>
</dbReference>
<sequence length="199" mass="20433">GCGWPLHRSRSSLPAHAVSATTHPKAHVVSGRGLGMPGRGRPPGLSCCQGPQQGPGCSMGGPVGGPGLATTMGGAHGPYTSPGVTPSGTTSIVAGHHHRLGGGAHATSTSRGAHTTSMGGGVGVPSLEGEVGCPDAAALYPITHDAILHNLHARYKRDQIYTYVGTSLVSVNPYRRLALYTPEVIDAYRYRPICQLPPH</sequence>
<dbReference type="InterPro" id="IPR027417">
    <property type="entry name" value="P-loop_NTPase"/>
</dbReference>
<reference evidence="8 9" key="1">
    <citation type="submission" date="2024-05" db="EMBL/GenBank/DDBJ databases">
        <authorList>
            <person name="Wallberg A."/>
        </authorList>
    </citation>
    <scope>NUCLEOTIDE SEQUENCE [LARGE SCALE GENOMIC DNA]</scope>
</reference>
<dbReference type="PANTHER" id="PTHR46049">
    <property type="entry name" value="AGAP003327-PA"/>
    <property type="match status" value="1"/>
</dbReference>
<evidence type="ECO:0000256" key="1">
    <source>
        <dbReference type="ARBA" id="ARBA00022741"/>
    </source>
</evidence>
<evidence type="ECO:0000256" key="5">
    <source>
        <dbReference type="PROSITE-ProRule" id="PRU00782"/>
    </source>
</evidence>
<keyword evidence="4" id="KW-0505">Motor protein</keyword>
<evidence type="ECO:0000313" key="9">
    <source>
        <dbReference type="Proteomes" id="UP001497623"/>
    </source>
</evidence>
<gene>
    <name evidence="8" type="ORF">MNOR_LOCUS18266</name>
</gene>